<feature type="non-terminal residue" evidence="1">
    <location>
        <position position="40"/>
    </location>
</feature>
<feature type="non-terminal residue" evidence="1">
    <location>
        <position position="1"/>
    </location>
</feature>
<comment type="caution">
    <text evidence="1">The sequence shown here is derived from an EMBL/GenBank/DDBJ whole genome shotgun (WGS) entry which is preliminary data.</text>
</comment>
<protein>
    <submittedName>
        <fullName evidence="1">6152_t:CDS:1</fullName>
    </submittedName>
</protein>
<name>A0A9N9IQG5_9GLOM</name>
<evidence type="ECO:0000313" key="1">
    <source>
        <dbReference type="EMBL" id="CAG8743767.1"/>
    </source>
</evidence>
<organism evidence="1 2">
    <name type="scientific">Acaulospora morrowiae</name>
    <dbReference type="NCBI Taxonomy" id="94023"/>
    <lineage>
        <taxon>Eukaryota</taxon>
        <taxon>Fungi</taxon>
        <taxon>Fungi incertae sedis</taxon>
        <taxon>Mucoromycota</taxon>
        <taxon>Glomeromycotina</taxon>
        <taxon>Glomeromycetes</taxon>
        <taxon>Diversisporales</taxon>
        <taxon>Acaulosporaceae</taxon>
        <taxon>Acaulospora</taxon>
    </lineage>
</organism>
<reference evidence="1" key="1">
    <citation type="submission" date="2021-06" db="EMBL/GenBank/DDBJ databases">
        <authorList>
            <person name="Kallberg Y."/>
            <person name="Tangrot J."/>
            <person name="Rosling A."/>
        </authorList>
    </citation>
    <scope>NUCLEOTIDE SEQUENCE</scope>
    <source>
        <strain evidence="1">CL551</strain>
    </source>
</reference>
<dbReference type="AlphaFoldDB" id="A0A9N9IQG5"/>
<dbReference type="Proteomes" id="UP000789342">
    <property type="component" value="Unassembled WGS sequence"/>
</dbReference>
<keyword evidence="2" id="KW-1185">Reference proteome</keyword>
<accession>A0A9N9IQG5</accession>
<dbReference type="EMBL" id="CAJVPV010031905">
    <property type="protein sequence ID" value="CAG8743767.1"/>
    <property type="molecule type" value="Genomic_DNA"/>
</dbReference>
<proteinExistence type="predicted"/>
<gene>
    <name evidence="1" type="ORF">AMORRO_LOCUS14896</name>
</gene>
<evidence type="ECO:0000313" key="2">
    <source>
        <dbReference type="Proteomes" id="UP000789342"/>
    </source>
</evidence>
<sequence length="40" mass="4464">LAFVLTSSWDILNPSFSQPIRITCEFAGIPVAEFSHENLL</sequence>